<feature type="domain" description="GH16" evidence="5">
    <location>
        <begin position="459"/>
        <end position="714"/>
    </location>
</feature>
<dbReference type="Gene3D" id="2.60.40.1080">
    <property type="match status" value="1"/>
</dbReference>
<dbReference type="Pfam" id="PF00754">
    <property type="entry name" value="F5_F8_type_C"/>
    <property type="match status" value="1"/>
</dbReference>
<dbReference type="Proteomes" id="UP000184612">
    <property type="component" value="Unassembled WGS sequence"/>
</dbReference>
<dbReference type="Gene3D" id="2.60.120.260">
    <property type="entry name" value="Galactose-binding domain-like"/>
    <property type="match status" value="1"/>
</dbReference>
<feature type="domain" description="CBM56" evidence="6">
    <location>
        <begin position="802"/>
        <end position="893"/>
    </location>
</feature>
<dbReference type="PROSITE" id="PS52005">
    <property type="entry name" value="CBM56"/>
    <property type="match status" value="1"/>
</dbReference>
<dbReference type="OrthoDB" id="9809583at2"/>
<dbReference type="GO" id="GO:0004553">
    <property type="term" value="F:hydrolase activity, hydrolyzing O-glycosyl compounds"/>
    <property type="evidence" value="ECO:0007669"/>
    <property type="project" value="InterPro"/>
</dbReference>
<comment type="similarity">
    <text evidence="1">Belongs to the glycosyl hydrolase 16 family.</text>
</comment>
<dbReference type="Gene3D" id="2.60.120.200">
    <property type="match status" value="1"/>
</dbReference>
<feature type="transmembrane region" description="Helical" evidence="3">
    <location>
        <begin position="42"/>
        <end position="60"/>
    </location>
</feature>
<dbReference type="PROSITE" id="PS51762">
    <property type="entry name" value="GH16_2"/>
    <property type="match status" value="1"/>
</dbReference>
<dbReference type="InterPro" id="IPR000757">
    <property type="entry name" value="Beta-glucanase-like"/>
</dbReference>
<evidence type="ECO:0000256" key="2">
    <source>
        <dbReference type="ARBA" id="ARBA00023295"/>
    </source>
</evidence>
<dbReference type="Pfam" id="PF02368">
    <property type="entry name" value="Big_2"/>
    <property type="match status" value="1"/>
</dbReference>
<dbReference type="InterPro" id="IPR000421">
    <property type="entry name" value="FA58C"/>
</dbReference>
<evidence type="ECO:0000313" key="7">
    <source>
        <dbReference type="EMBL" id="SHO48428.1"/>
    </source>
</evidence>
<dbReference type="InterPro" id="IPR003343">
    <property type="entry name" value="Big_2"/>
</dbReference>
<dbReference type="Pfam" id="PF00722">
    <property type="entry name" value="Glyco_hydro_16"/>
    <property type="match status" value="1"/>
</dbReference>
<keyword evidence="2" id="KW-0326">Glycosidase</keyword>
<evidence type="ECO:0000259" key="6">
    <source>
        <dbReference type="PROSITE" id="PS52005"/>
    </source>
</evidence>
<dbReference type="PANTHER" id="PTHR10963">
    <property type="entry name" value="GLYCOSYL HYDROLASE-RELATED"/>
    <property type="match status" value="1"/>
</dbReference>
<evidence type="ECO:0000313" key="8">
    <source>
        <dbReference type="Proteomes" id="UP000184612"/>
    </source>
</evidence>
<dbReference type="PANTHER" id="PTHR10963:SF55">
    <property type="entry name" value="GLYCOSIDE HYDROLASE FAMILY 16 PROTEIN"/>
    <property type="match status" value="1"/>
</dbReference>
<dbReference type="GO" id="GO:0030246">
    <property type="term" value="F:carbohydrate binding"/>
    <property type="evidence" value="ECO:0007669"/>
    <property type="project" value="UniProtKB-UniRule"/>
</dbReference>
<dbReference type="AlphaFoldDB" id="A0A1M7Y7D9"/>
<dbReference type="InterPro" id="IPR008964">
    <property type="entry name" value="Invasin/intimin_cell_adhesion"/>
</dbReference>
<dbReference type="InterPro" id="IPR050546">
    <property type="entry name" value="Glycosyl_Hydrlase_16"/>
</dbReference>
<accession>A0A1M7Y7D9</accession>
<dbReference type="InterPro" id="IPR013320">
    <property type="entry name" value="ConA-like_dom_sf"/>
</dbReference>
<keyword evidence="8" id="KW-1185">Reference proteome</keyword>
<name>A0A1M7Y7D9_9FIRM</name>
<keyword evidence="3" id="KW-0812">Transmembrane</keyword>
<dbReference type="CDD" id="cd08023">
    <property type="entry name" value="GH16_laminarinase_like"/>
    <property type="match status" value="1"/>
</dbReference>
<protein>
    <submittedName>
        <fullName evidence="7">Beta-glucanase, GH16 family</fullName>
    </submittedName>
</protein>
<evidence type="ECO:0000256" key="1">
    <source>
        <dbReference type="ARBA" id="ARBA00006865"/>
    </source>
</evidence>
<dbReference type="InterPro" id="IPR008979">
    <property type="entry name" value="Galactose-bd-like_sf"/>
</dbReference>
<evidence type="ECO:0000256" key="3">
    <source>
        <dbReference type="SAM" id="Phobius"/>
    </source>
</evidence>
<dbReference type="SUPFAM" id="SSF49785">
    <property type="entry name" value="Galactose-binding domain-like"/>
    <property type="match status" value="1"/>
</dbReference>
<reference evidence="7 8" key="1">
    <citation type="submission" date="2016-12" db="EMBL/GenBank/DDBJ databases">
        <authorList>
            <person name="Song W.-J."/>
            <person name="Kurnit D.M."/>
        </authorList>
    </citation>
    <scope>NUCLEOTIDE SEQUENCE [LARGE SCALE GENOMIC DNA]</scope>
    <source>
        <strain evidence="7 8">DSM 12503</strain>
    </source>
</reference>
<dbReference type="EMBL" id="FRFD01000005">
    <property type="protein sequence ID" value="SHO48428.1"/>
    <property type="molecule type" value="Genomic_DNA"/>
</dbReference>
<dbReference type="SUPFAM" id="SSF49899">
    <property type="entry name" value="Concanavalin A-like lectins/glucanases"/>
    <property type="match status" value="1"/>
</dbReference>
<organism evidence="7 8">
    <name type="scientific">Anaerocolumna xylanovorans DSM 12503</name>
    <dbReference type="NCBI Taxonomy" id="1121345"/>
    <lineage>
        <taxon>Bacteria</taxon>
        <taxon>Bacillati</taxon>
        <taxon>Bacillota</taxon>
        <taxon>Clostridia</taxon>
        <taxon>Lachnospirales</taxon>
        <taxon>Lachnospiraceae</taxon>
        <taxon>Anaerocolumna</taxon>
    </lineage>
</organism>
<dbReference type="SMART" id="SM00635">
    <property type="entry name" value="BID_2"/>
    <property type="match status" value="1"/>
</dbReference>
<evidence type="ECO:0000259" key="4">
    <source>
        <dbReference type="PROSITE" id="PS50022"/>
    </source>
</evidence>
<evidence type="ECO:0000259" key="5">
    <source>
        <dbReference type="PROSITE" id="PS51762"/>
    </source>
</evidence>
<keyword evidence="3" id="KW-0472">Membrane</keyword>
<keyword evidence="3" id="KW-1133">Transmembrane helix</keyword>
<dbReference type="InterPro" id="IPR047569">
    <property type="entry name" value="CBM56"/>
</dbReference>
<feature type="domain" description="F5/8 type C" evidence="4">
    <location>
        <begin position="892"/>
        <end position="1034"/>
    </location>
</feature>
<dbReference type="SUPFAM" id="SSF49373">
    <property type="entry name" value="Invasin/intimin cell-adhesion fragments"/>
    <property type="match status" value="1"/>
</dbReference>
<proteinExistence type="inferred from homology"/>
<sequence length="1037" mass="112189">MKLETFHTQLCACGPKFAGTGKGMGNFMYQFQRKHRGLKQKLLSFILTVTMIAIGSYLPALGTSGRVQAAATVITSMAYFSASDGPVISHSGVGQASYGFVMPVFNGGAATWQDVASDLKVNVKVNGSWVDIDSTDFVYNQNWGNWNDGGFYGYWFTISKTTYLQLASRSTGVTLDYTLEFTSIPKTTITSMAPTQGPVITADTTGGSGFTYPVFNGNASIPYAAVAEDLRLFVKPVNSSEWISIDNNAASGWIYDSNFGQFTDGGGGYWFIVSESINVKLVSATSGASFIYTINYNTPVRNTYQLTAFDTTRYTAGETGAIGVPLPKIDGGAPVKSELDNFVYEIKINGNWAELGDYSQSGFRYQANGYNSLSDANQWGYFADHIYGLWFQPIQTDMELRIGYPLNGQKGGSVGSNYIYYTFIGNPDAPRPDVSDLGNIEIGTPDNPSINGLNLIWQDEFGGSSLNTSKWSYNTGYYMSDDPNSWGWGNNELEYYTDSTKNIYLSDGKLNITAYNEPKSFPQDPARYATYSSGKITTKNSFSFHEGRIDFRAKLPTGNGIWPALWMLPLEDRYGTWAASGEVDVMEAKGRLSGITSGALHFGGQWPADRYISGEYAFPSGQTFNNDYHVYSVVWENDNFKWYVDGKCFLKVTKEQWYSAGAPDNKNAPFDQPFYVIMNLAIGGTFDGGLTPGAGDIPATMQVDYVRVYKESGGGTPGTVAVTGISLDKSSAALLPGDTLGLTPTVTPSNAANKAVAWSSSNTSVATVSGGNVTAVAPGSAVITATTEDGGYHASCSVTVTNPPPVVVTIGDAVKGLKKTGDNVLFYVNGAAFADLHYILNNGGQINIAMAPDGKGNFTYPLNNLVYGDTIKYFFTYNPGGGALDTQWFTYIHGVTQGTDGGSSTASNVAINKSVLCSGSENDTFPASYLTDNNTATRWSSNFADDAWFVLDLGNSCRISQLILNWEAAYGKKYEILVSSDGVNFTSLLNQANGTGEVETYNLTPVTARYVKFKGIERALPYGYSLWEFQVMGTAAN</sequence>
<dbReference type="RefSeq" id="WP_084558570.1">
    <property type="nucleotide sequence ID" value="NZ_FRFD01000005.1"/>
</dbReference>
<dbReference type="STRING" id="1121345.SAMN02745217_01844"/>
<dbReference type="PROSITE" id="PS50022">
    <property type="entry name" value="FA58C_3"/>
    <property type="match status" value="1"/>
</dbReference>
<dbReference type="Pfam" id="PF22184">
    <property type="entry name" value="CBM_56"/>
    <property type="match status" value="1"/>
</dbReference>
<gene>
    <name evidence="7" type="ORF">SAMN02745217_01844</name>
</gene>
<keyword evidence="2" id="KW-0378">Hydrolase</keyword>
<dbReference type="GO" id="GO:0005975">
    <property type="term" value="P:carbohydrate metabolic process"/>
    <property type="evidence" value="ECO:0007669"/>
    <property type="project" value="InterPro"/>
</dbReference>